<dbReference type="SUPFAM" id="SSF55874">
    <property type="entry name" value="ATPase domain of HSP90 chaperone/DNA topoisomerase II/histidine kinase"/>
    <property type="match status" value="1"/>
</dbReference>
<dbReference type="PANTHER" id="PTHR45339:SF1">
    <property type="entry name" value="HYBRID SIGNAL TRANSDUCTION HISTIDINE KINASE J"/>
    <property type="match status" value="1"/>
</dbReference>
<dbReference type="PROSITE" id="PS50110">
    <property type="entry name" value="RESPONSE_REGULATORY"/>
    <property type="match status" value="1"/>
</dbReference>
<dbReference type="SUPFAM" id="SSF52172">
    <property type="entry name" value="CheY-like"/>
    <property type="match status" value="1"/>
</dbReference>
<sequence>MAESHAEENPSLAAFEVRNSPEGLLRRYARGRVRHFAARQIATVSGAIALWLLVSPSAALLVTVLAIGGELVDCALLARVPALLARGVPVHRLLALTSFTAGIQGLTVAATVLVAQGTALEGEASLFSFAFLLAAVLNAGVVRRYHPQAANIRIAIFAVTGVAGYALEEMFGESVEGLIYNAFGLAMLGFIAFVFLRFVDRAERRRTEDSRRLLVGQEALERANSDLRESQAEARQLALVARHANDSFMLLDNALRIIWVNEGFTRMKGFHADEVMGRTPVEVLAGPDSDLEALTEISRSALAGEPLRIEILNYTKDGRQIWVEAVFAPMLDASGTVEKVIVTERDITDARLRAIELADAKERAESGARAKAAFLATMSHEIRTPMNGIIGMADLLSDGALSEDQQLYVATIRTSAEALLKIINDILDYSKLEADKFAIVAEPFSLAACIRDAAGILRPQALEKGLFLDICHERPLPDSVLGDSGRLRQILINLLGNAVKFTATGGVTLTTRVEGDDAGVALTVTVQDSGIGVAPDRAERIFDQFEQADAETTRRFGGTGLGLAISRELAVRMGGGLRLVEGRGPGACFELTLRLAKAGAEPAAPNVRIPLDEQLLPFRLLLAEDNGTNRLLVKRFLEGHMITITEALNGRDAVERVRIDQPDVVLMDMSMPVLDGLAATRAIRASDQPQPWIIALTANAFDSDREACLATGMDDFLGKPLRKSALLAALARAQRHWTGEKALGPPAQDAVSGGSTPSDEASQWKSPPESGTTSGRSIRSSAR</sequence>
<feature type="domain" description="PAS" evidence="16">
    <location>
        <begin position="233"/>
        <end position="305"/>
    </location>
</feature>
<evidence type="ECO:0000256" key="7">
    <source>
        <dbReference type="ARBA" id="ARBA00022840"/>
    </source>
</evidence>
<evidence type="ECO:0000313" key="18">
    <source>
        <dbReference type="EMBL" id="SDE41167.1"/>
    </source>
</evidence>
<dbReference type="GO" id="GO:0000155">
    <property type="term" value="F:phosphorelay sensor kinase activity"/>
    <property type="evidence" value="ECO:0007669"/>
    <property type="project" value="InterPro"/>
</dbReference>
<keyword evidence="13" id="KW-1133">Transmembrane helix</keyword>
<dbReference type="FunFam" id="1.10.287.130:FF:000002">
    <property type="entry name" value="Two-component osmosensing histidine kinase"/>
    <property type="match status" value="1"/>
</dbReference>
<evidence type="ECO:0000313" key="19">
    <source>
        <dbReference type="Proteomes" id="UP000198994"/>
    </source>
</evidence>
<feature type="domain" description="PAC" evidence="17">
    <location>
        <begin position="305"/>
        <end position="359"/>
    </location>
</feature>
<dbReference type="InterPro" id="IPR000014">
    <property type="entry name" value="PAS"/>
</dbReference>
<dbReference type="InterPro" id="IPR001610">
    <property type="entry name" value="PAC"/>
</dbReference>
<dbReference type="Pfam" id="PF13426">
    <property type="entry name" value="PAS_9"/>
    <property type="match status" value="1"/>
</dbReference>
<dbReference type="SUPFAM" id="SSF55785">
    <property type="entry name" value="PYP-like sensor domain (PAS domain)"/>
    <property type="match status" value="1"/>
</dbReference>
<feature type="domain" description="Response regulatory" evidence="15">
    <location>
        <begin position="619"/>
        <end position="734"/>
    </location>
</feature>
<feature type="transmembrane region" description="Helical" evidence="13">
    <location>
        <begin position="60"/>
        <end position="81"/>
    </location>
</feature>
<dbReference type="InterPro" id="IPR001789">
    <property type="entry name" value="Sig_transdc_resp-reg_receiver"/>
</dbReference>
<feature type="modified residue" description="4-aspartylphosphate" evidence="11">
    <location>
        <position position="668"/>
    </location>
</feature>
<feature type="compositionally biased region" description="Polar residues" evidence="12">
    <location>
        <begin position="753"/>
        <end position="765"/>
    </location>
</feature>
<evidence type="ECO:0000256" key="13">
    <source>
        <dbReference type="SAM" id="Phobius"/>
    </source>
</evidence>
<dbReference type="PROSITE" id="PS50112">
    <property type="entry name" value="PAS"/>
    <property type="match status" value="1"/>
</dbReference>
<dbReference type="Gene3D" id="3.40.50.2300">
    <property type="match status" value="1"/>
</dbReference>
<feature type="transmembrane region" description="Helical" evidence="13">
    <location>
        <begin position="149"/>
        <end position="167"/>
    </location>
</feature>
<dbReference type="SMART" id="SM00388">
    <property type="entry name" value="HisKA"/>
    <property type="match status" value="1"/>
</dbReference>
<dbReference type="SMART" id="SM00091">
    <property type="entry name" value="PAS"/>
    <property type="match status" value="1"/>
</dbReference>
<dbReference type="RefSeq" id="WP_089956529.1">
    <property type="nucleotide sequence ID" value="NZ_FNAV01000003.1"/>
</dbReference>
<dbReference type="NCBIfam" id="TIGR00229">
    <property type="entry name" value="sensory_box"/>
    <property type="match status" value="1"/>
</dbReference>
<dbReference type="InterPro" id="IPR000700">
    <property type="entry name" value="PAS-assoc_C"/>
</dbReference>
<dbReference type="PANTHER" id="PTHR45339">
    <property type="entry name" value="HYBRID SIGNAL TRANSDUCTION HISTIDINE KINASE J"/>
    <property type="match status" value="1"/>
</dbReference>
<dbReference type="CDD" id="cd17546">
    <property type="entry name" value="REC_hyHK_CKI1_RcsC-like"/>
    <property type="match status" value="1"/>
</dbReference>
<keyword evidence="6 18" id="KW-0418">Kinase</keyword>
<evidence type="ECO:0000259" key="15">
    <source>
        <dbReference type="PROSITE" id="PS50110"/>
    </source>
</evidence>
<dbReference type="InterPro" id="IPR011006">
    <property type="entry name" value="CheY-like_superfamily"/>
</dbReference>
<dbReference type="PROSITE" id="PS50109">
    <property type="entry name" value="HIS_KIN"/>
    <property type="match status" value="1"/>
</dbReference>
<feature type="domain" description="Histidine kinase" evidence="14">
    <location>
        <begin position="377"/>
        <end position="597"/>
    </location>
</feature>
<evidence type="ECO:0000259" key="16">
    <source>
        <dbReference type="PROSITE" id="PS50112"/>
    </source>
</evidence>
<proteinExistence type="predicted"/>
<dbReference type="SMART" id="SM00448">
    <property type="entry name" value="REC"/>
    <property type="match status" value="1"/>
</dbReference>
<dbReference type="InterPro" id="IPR036097">
    <property type="entry name" value="HisK_dim/P_sf"/>
</dbReference>
<dbReference type="OrthoDB" id="9801651at2"/>
<evidence type="ECO:0000259" key="14">
    <source>
        <dbReference type="PROSITE" id="PS50109"/>
    </source>
</evidence>
<evidence type="ECO:0000256" key="10">
    <source>
        <dbReference type="ARBA" id="ARBA00068150"/>
    </source>
</evidence>
<dbReference type="EMBL" id="FNAV01000003">
    <property type="protein sequence ID" value="SDE41167.1"/>
    <property type="molecule type" value="Genomic_DNA"/>
</dbReference>
<keyword evidence="13" id="KW-0812">Transmembrane</keyword>
<protein>
    <recommendedName>
        <fullName evidence="10">Sensory/regulatory protein RpfC</fullName>
        <ecNumber evidence="2">2.7.13.3</ecNumber>
    </recommendedName>
</protein>
<evidence type="ECO:0000256" key="8">
    <source>
        <dbReference type="ARBA" id="ARBA00023012"/>
    </source>
</evidence>
<dbReference type="Pfam" id="PF00072">
    <property type="entry name" value="Response_reg"/>
    <property type="match status" value="1"/>
</dbReference>
<dbReference type="SUPFAM" id="SSF47384">
    <property type="entry name" value="Homodimeric domain of signal transducing histidine kinase"/>
    <property type="match status" value="1"/>
</dbReference>
<keyword evidence="4" id="KW-0808">Transferase</keyword>
<dbReference type="SMART" id="SM00387">
    <property type="entry name" value="HATPase_c"/>
    <property type="match status" value="1"/>
</dbReference>
<feature type="region of interest" description="Disordered" evidence="12">
    <location>
        <begin position="738"/>
        <end position="783"/>
    </location>
</feature>
<dbReference type="EC" id="2.7.13.3" evidence="2"/>
<keyword evidence="8" id="KW-0902">Two-component regulatory system</keyword>
<dbReference type="Gene3D" id="1.10.287.130">
    <property type="match status" value="1"/>
</dbReference>
<dbReference type="InterPro" id="IPR036890">
    <property type="entry name" value="HATPase_C_sf"/>
</dbReference>
<keyword evidence="7" id="KW-0067">ATP-binding</keyword>
<keyword evidence="19" id="KW-1185">Reference proteome</keyword>
<reference evidence="19" key="1">
    <citation type="submission" date="2016-10" db="EMBL/GenBank/DDBJ databases">
        <authorList>
            <person name="Varghese N."/>
            <person name="Submissions S."/>
        </authorList>
    </citation>
    <scope>NUCLEOTIDE SEQUENCE [LARGE SCALE GENOMIC DNA]</scope>
    <source>
        <strain evidence="19">DSM 10146</strain>
    </source>
</reference>
<evidence type="ECO:0000256" key="11">
    <source>
        <dbReference type="PROSITE-ProRule" id="PRU00169"/>
    </source>
</evidence>
<dbReference type="Pfam" id="PF02518">
    <property type="entry name" value="HATPase_c"/>
    <property type="match status" value="1"/>
</dbReference>
<dbReference type="InterPro" id="IPR003594">
    <property type="entry name" value="HATPase_dom"/>
</dbReference>
<dbReference type="InterPro" id="IPR004358">
    <property type="entry name" value="Sig_transdc_His_kin-like_C"/>
</dbReference>
<evidence type="ECO:0000256" key="6">
    <source>
        <dbReference type="ARBA" id="ARBA00022777"/>
    </source>
</evidence>
<dbReference type="Proteomes" id="UP000198994">
    <property type="component" value="Unassembled WGS sequence"/>
</dbReference>
<feature type="transmembrane region" description="Helical" evidence="13">
    <location>
        <begin position="124"/>
        <end position="142"/>
    </location>
</feature>
<evidence type="ECO:0000256" key="12">
    <source>
        <dbReference type="SAM" id="MobiDB-lite"/>
    </source>
</evidence>
<dbReference type="FunFam" id="3.30.565.10:FF:000010">
    <property type="entry name" value="Sensor histidine kinase RcsC"/>
    <property type="match status" value="1"/>
</dbReference>
<gene>
    <name evidence="18" type="ORF">SAMN04488105_103274</name>
</gene>
<feature type="compositionally biased region" description="Low complexity" evidence="12">
    <location>
        <begin position="770"/>
        <end position="783"/>
    </location>
</feature>
<name>A0A1G7CPB6_9RHOB</name>
<dbReference type="GO" id="GO:0005524">
    <property type="term" value="F:ATP binding"/>
    <property type="evidence" value="ECO:0007669"/>
    <property type="project" value="UniProtKB-KW"/>
</dbReference>
<evidence type="ECO:0000256" key="9">
    <source>
        <dbReference type="ARBA" id="ARBA00064003"/>
    </source>
</evidence>
<dbReference type="InterPro" id="IPR035965">
    <property type="entry name" value="PAS-like_dom_sf"/>
</dbReference>
<organism evidence="18 19">
    <name type="scientific">Salipiger thiooxidans</name>
    <dbReference type="NCBI Taxonomy" id="282683"/>
    <lineage>
        <taxon>Bacteria</taxon>
        <taxon>Pseudomonadati</taxon>
        <taxon>Pseudomonadota</taxon>
        <taxon>Alphaproteobacteria</taxon>
        <taxon>Rhodobacterales</taxon>
        <taxon>Roseobacteraceae</taxon>
        <taxon>Salipiger</taxon>
    </lineage>
</organism>
<dbReference type="InterPro" id="IPR003661">
    <property type="entry name" value="HisK_dim/P_dom"/>
</dbReference>
<dbReference type="Pfam" id="PF00512">
    <property type="entry name" value="HisKA"/>
    <property type="match status" value="1"/>
</dbReference>
<dbReference type="Gene3D" id="3.30.565.10">
    <property type="entry name" value="Histidine kinase-like ATPase, C-terminal domain"/>
    <property type="match status" value="1"/>
</dbReference>
<dbReference type="CDD" id="cd00130">
    <property type="entry name" value="PAS"/>
    <property type="match status" value="1"/>
</dbReference>
<evidence type="ECO:0000256" key="3">
    <source>
        <dbReference type="ARBA" id="ARBA00022553"/>
    </source>
</evidence>
<feature type="transmembrane region" description="Helical" evidence="13">
    <location>
        <begin position="36"/>
        <end position="54"/>
    </location>
</feature>
<dbReference type="AlphaFoldDB" id="A0A1G7CPB6"/>
<comment type="catalytic activity">
    <reaction evidence="1">
        <text>ATP + protein L-histidine = ADP + protein N-phospho-L-histidine.</text>
        <dbReference type="EC" id="2.7.13.3"/>
    </reaction>
</comment>
<evidence type="ECO:0000259" key="17">
    <source>
        <dbReference type="PROSITE" id="PS50113"/>
    </source>
</evidence>
<dbReference type="CDD" id="cd16922">
    <property type="entry name" value="HATPase_EvgS-ArcB-TorS-like"/>
    <property type="match status" value="1"/>
</dbReference>
<evidence type="ECO:0000256" key="2">
    <source>
        <dbReference type="ARBA" id="ARBA00012438"/>
    </source>
</evidence>
<comment type="subunit">
    <text evidence="9">At low DSF concentrations, interacts with RpfF.</text>
</comment>
<keyword evidence="13" id="KW-0472">Membrane</keyword>
<keyword evidence="5" id="KW-0547">Nucleotide-binding</keyword>
<evidence type="ECO:0000256" key="4">
    <source>
        <dbReference type="ARBA" id="ARBA00022679"/>
    </source>
</evidence>
<dbReference type="SMART" id="SM00086">
    <property type="entry name" value="PAC"/>
    <property type="match status" value="1"/>
</dbReference>
<dbReference type="InterPro" id="IPR005467">
    <property type="entry name" value="His_kinase_dom"/>
</dbReference>
<feature type="transmembrane region" description="Helical" evidence="13">
    <location>
        <begin position="179"/>
        <end position="199"/>
    </location>
</feature>
<dbReference type="CDD" id="cd00082">
    <property type="entry name" value="HisKA"/>
    <property type="match status" value="1"/>
</dbReference>
<evidence type="ECO:0000256" key="5">
    <source>
        <dbReference type="ARBA" id="ARBA00022741"/>
    </source>
</evidence>
<feature type="transmembrane region" description="Helical" evidence="13">
    <location>
        <begin position="93"/>
        <end position="118"/>
    </location>
</feature>
<dbReference type="Gene3D" id="3.30.450.20">
    <property type="entry name" value="PAS domain"/>
    <property type="match status" value="1"/>
</dbReference>
<accession>A0A1G7CPB6</accession>
<dbReference type="PRINTS" id="PR00344">
    <property type="entry name" value="BCTRLSENSOR"/>
</dbReference>
<dbReference type="PROSITE" id="PS50113">
    <property type="entry name" value="PAC"/>
    <property type="match status" value="1"/>
</dbReference>
<keyword evidence="3 11" id="KW-0597">Phosphoprotein</keyword>
<evidence type="ECO:0000256" key="1">
    <source>
        <dbReference type="ARBA" id="ARBA00000085"/>
    </source>
</evidence>
<dbReference type="STRING" id="282683.SAMN04488105_103274"/>